<feature type="domain" description="K Homology" evidence="7">
    <location>
        <begin position="687"/>
        <end position="761"/>
    </location>
</feature>
<dbReference type="GO" id="GO:0003729">
    <property type="term" value="F:mRNA binding"/>
    <property type="evidence" value="ECO:0007669"/>
    <property type="project" value="TreeGrafter"/>
</dbReference>
<feature type="region of interest" description="Disordered" evidence="6">
    <location>
        <begin position="246"/>
        <end position="272"/>
    </location>
</feature>
<keyword evidence="2" id="KW-0963">Cytoplasm</keyword>
<gene>
    <name evidence="8" type="ORF">FOA43_003573</name>
</gene>
<evidence type="ECO:0000256" key="1">
    <source>
        <dbReference type="ARBA" id="ARBA00004496"/>
    </source>
</evidence>
<dbReference type="Proteomes" id="UP000662931">
    <property type="component" value="Chromosome 4"/>
</dbReference>
<protein>
    <recommendedName>
        <fullName evidence="7">K Homology domain-containing protein</fullName>
    </recommendedName>
</protein>
<dbReference type="GO" id="GO:0005737">
    <property type="term" value="C:cytoplasm"/>
    <property type="evidence" value="ECO:0007669"/>
    <property type="project" value="TreeGrafter"/>
</dbReference>
<dbReference type="InterPro" id="IPR004088">
    <property type="entry name" value="KH_dom_type_1"/>
</dbReference>
<dbReference type="GeneID" id="62196973"/>
<organism evidence="8 9">
    <name type="scientific">Eeniella nana</name>
    <name type="common">Yeast</name>
    <name type="synonym">Brettanomyces nanus</name>
    <dbReference type="NCBI Taxonomy" id="13502"/>
    <lineage>
        <taxon>Eukaryota</taxon>
        <taxon>Fungi</taxon>
        <taxon>Dikarya</taxon>
        <taxon>Ascomycota</taxon>
        <taxon>Saccharomycotina</taxon>
        <taxon>Pichiomycetes</taxon>
        <taxon>Pichiales</taxon>
        <taxon>Pichiaceae</taxon>
        <taxon>Brettanomyces</taxon>
    </lineage>
</organism>
<evidence type="ECO:0000259" key="7">
    <source>
        <dbReference type="SMART" id="SM00322"/>
    </source>
</evidence>
<dbReference type="CDD" id="cd22408">
    <property type="entry name" value="KH-I_Vigilin_rpt4"/>
    <property type="match status" value="1"/>
</dbReference>
<dbReference type="InterPro" id="IPR036612">
    <property type="entry name" value="KH_dom_type_1_sf"/>
</dbReference>
<feature type="domain" description="K Homology" evidence="7">
    <location>
        <begin position="765"/>
        <end position="835"/>
    </location>
</feature>
<sequence length="1068" mass="117562">MPSPAQLLAMKHAESDVEANADVHVLIAASIPVDSTSAATPPASSTNSSSSMSSAISSSTVTEEEPEDLKEQNHSKRISMDDEEAFPSLGSSVGASAPLSWGPSSNGSKSSAAAGNSLYAKTTASAFPSFRQAVRSSNTQLTFIVNVDQQLDLSKAEIFRIFSRIKQVYGVSIESTLSTATSKRTFLLSGPASNIQDAKRDVLKRLTKPVKIQFSVPSSLRAAIIGSQGKNLKPILEATKTKIDIERNNPESSSSFNAVDSGAADNTKEEEEDEIFGRMLTATIEGDIAGCNEAKARIMAIVNEHTKTLNIRLNMDPELKPFLRGALNEVSFADDLDITYPDTETESSSLILTGSREAVLDAREKIKSVLALLQTNLISEEQIVPKYVHSLLDPQKVFESTNVIVRVPDEDSDVQTVTFIGARSNIPTAVAFAKQYCASFFVDSLDLARSHGGNSLHAKCLTAYFLYTKFFEELSSKYDVKIHAPSYASLANDDIKTAILTFASSKEKKDVLKQVRKEVVDAVNKMTPNLVRVESDINSFVFGKINNSFVTDNGVSIVPLGNLAGFGNKLILILQQGDNEFLPSDQEIQQKLDSVDLSLEPLRSISKTVVSKVIPVGNEDQAHLVGKTLGVLLGKFESGNIEIKLHQNATGPSSDEIFLRGFDKDIENAISDISQAIEDVKNYEEACKYNTSVDFPSNLLSRLIGHNGKHLDQLREDFDVKIDVLDEGSRSEEQNTTTPVQVTGLKSNADECIKHLSRLTKKWSDEKTVVMKIDPKFHRRLIGPGGVYVNRLQDRYNVNVRFPHEKDKDHKDEVVIRGPTKGVTKAAEEMKELLQYEQENGYTEKIKVPAEVLSRVIGRNGEHIKDISADAGVTINNMKTTHEQEKKQGFAEFEIIGSRSAIKKAKESIGAIVDKVENYTTEIINVDRKWHRFLIGPRGSIKRQIILEAGGSDDNRSEFRKFLQVPDKDSDSDQVICSGDRLTVDKIVKEIKRIVSEQESVVTKVVVIPKKKHRLLIGPGGSVRRSLEEEYKVNVTIPRVSVDSDEVQIRGSSDQIAKVISQIDHLVE</sequence>
<evidence type="ECO:0000313" key="8">
    <source>
        <dbReference type="EMBL" id="QPG76187.1"/>
    </source>
</evidence>
<reference evidence="8" key="1">
    <citation type="submission" date="2020-10" db="EMBL/GenBank/DDBJ databases">
        <authorList>
            <person name="Roach M.J.R."/>
        </authorList>
    </citation>
    <scope>NUCLEOTIDE SEQUENCE</scope>
    <source>
        <strain evidence="8">CBS 1945</strain>
    </source>
</reference>
<evidence type="ECO:0000256" key="5">
    <source>
        <dbReference type="PROSITE-ProRule" id="PRU00117"/>
    </source>
</evidence>
<dbReference type="Gene3D" id="3.30.1370.10">
    <property type="entry name" value="K Homology domain, type 1"/>
    <property type="match status" value="6"/>
</dbReference>
<dbReference type="Pfam" id="PF24668">
    <property type="entry name" value="KH_Vigilin"/>
    <property type="match status" value="1"/>
</dbReference>
<dbReference type="PROSITE" id="PS50084">
    <property type="entry name" value="KH_TYPE_1"/>
    <property type="match status" value="5"/>
</dbReference>
<feature type="compositionally biased region" description="Basic and acidic residues" evidence="6">
    <location>
        <begin position="69"/>
        <end position="79"/>
    </location>
</feature>
<keyword evidence="3" id="KW-0677">Repeat</keyword>
<evidence type="ECO:0000256" key="6">
    <source>
        <dbReference type="SAM" id="MobiDB-lite"/>
    </source>
</evidence>
<dbReference type="RefSeq" id="XP_038779752.1">
    <property type="nucleotide sequence ID" value="XM_038923824.1"/>
</dbReference>
<comment type="subcellular location">
    <subcellularLocation>
        <location evidence="1">Cytoplasm</location>
    </subcellularLocation>
</comment>
<dbReference type="Pfam" id="PF00013">
    <property type="entry name" value="KH_1"/>
    <property type="match status" value="5"/>
</dbReference>
<dbReference type="InterPro" id="IPR057778">
    <property type="entry name" value="KH_Vigilin_N"/>
</dbReference>
<feature type="compositionally biased region" description="Low complexity" evidence="6">
    <location>
        <begin position="35"/>
        <end position="60"/>
    </location>
</feature>
<feature type="domain" description="K Homology" evidence="7">
    <location>
        <begin position="208"/>
        <end position="303"/>
    </location>
</feature>
<dbReference type="PANTHER" id="PTHR10627">
    <property type="entry name" value="SCP160"/>
    <property type="match status" value="1"/>
</dbReference>
<dbReference type="KEGG" id="bnn:FOA43_003573"/>
<proteinExistence type="predicted"/>
<dbReference type="InterPro" id="IPR004087">
    <property type="entry name" value="KH_dom"/>
</dbReference>
<dbReference type="SMART" id="SM00322">
    <property type="entry name" value="KH"/>
    <property type="match status" value="6"/>
</dbReference>
<evidence type="ECO:0000256" key="2">
    <source>
        <dbReference type="ARBA" id="ARBA00022490"/>
    </source>
</evidence>
<evidence type="ECO:0000256" key="3">
    <source>
        <dbReference type="ARBA" id="ARBA00022737"/>
    </source>
</evidence>
<feature type="domain" description="K Homology" evidence="7">
    <location>
        <begin position="918"/>
        <end position="996"/>
    </location>
</feature>
<name>A0A875RWA2_EENNA</name>
<keyword evidence="9" id="KW-1185">Reference proteome</keyword>
<evidence type="ECO:0000256" key="4">
    <source>
        <dbReference type="ARBA" id="ARBA00022884"/>
    </source>
</evidence>
<dbReference type="PANTHER" id="PTHR10627:SF31">
    <property type="entry name" value="DODECA-SATELLITE-BINDING PROTEIN 1, ISOFORM A"/>
    <property type="match status" value="1"/>
</dbReference>
<evidence type="ECO:0000313" key="9">
    <source>
        <dbReference type="Proteomes" id="UP000662931"/>
    </source>
</evidence>
<feature type="domain" description="K Homology" evidence="7">
    <location>
        <begin position="840"/>
        <end position="914"/>
    </location>
</feature>
<accession>A0A875RWA2</accession>
<dbReference type="SUPFAM" id="SSF54791">
    <property type="entry name" value="Eukaryotic type KH-domain (KH-domain type I)"/>
    <property type="match status" value="5"/>
</dbReference>
<feature type="region of interest" description="Disordered" evidence="6">
    <location>
        <begin position="32"/>
        <end position="79"/>
    </location>
</feature>
<feature type="domain" description="K Homology" evidence="7">
    <location>
        <begin position="1000"/>
        <end position="1068"/>
    </location>
</feature>
<keyword evidence="4 5" id="KW-0694">RNA-binding</keyword>
<dbReference type="OrthoDB" id="10027144at2759"/>
<dbReference type="AlphaFoldDB" id="A0A875RWA2"/>
<dbReference type="EMBL" id="CP064815">
    <property type="protein sequence ID" value="QPG76187.1"/>
    <property type="molecule type" value="Genomic_DNA"/>
</dbReference>